<evidence type="ECO:0000313" key="2">
    <source>
        <dbReference type="Proteomes" id="UP001305779"/>
    </source>
</evidence>
<comment type="caution">
    <text evidence="1">The sequence shown here is derived from an EMBL/GenBank/DDBJ whole genome shotgun (WGS) entry which is preliminary data.</text>
</comment>
<dbReference type="EMBL" id="JAXOVC010000006">
    <property type="protein sequence ID" value="KAK4500181.1"/>
    <property type="molecule type" value="Genomic_DNA"/>
</dbReference>
<gene>
    <name evidence="1" type="ORF">PRZ48_008367</name>
</gene>
<protein>
    <submittedName>
        <fullName evidence="1">Uncharacterized protein</fullName>
    </submittedName>
</protein>
<proteinExistence type="predicted"/>
<keyword evidence="2" id="KW-1185">Reference proteome</keyword>
<dbReference type="Proteomes" id="UP001305779">
    <property type="component" value="Unassembled WGS sequence"/>
</dbReference>
<reference evidence="1 2" key="1">
    <citation type="journal article" date="2023" name="G3 (Bethesda)">
        <title>A chromosome-level genome assembly of Zasmidium syzygii isolated from banana leaves.</title>
        <authorList>
            <person name="van Westerhoven A.C."/>
            <person name="Mehrabi R."/>
            <person name="Talebi R."/>
            <person name="Steentjes M.B.F."/>
            <person name="Corcolon B."/>
            <person name="Chong P.A."/>
            <person name="Kema G.H.J."/>
            <person name="Seidl M.F."/>
        </authorList>
    </citation>
    <scope>NUCLEOTIDE SEQUENCE [LARGE SCALE GENOMIC DNA]</scope>
    <source>
        <strain evidence="1 2">P124</strain>
    </source>
</reference>
<accession>A0ABR0EG17</accession>
<evidence type="ECO:0000313" key="1">
    <source>
        <dbReference type="EMBL" id="KAK4500181.1"/>
    </source>
</evidence>
<name>A0ABR0EG17_ZASCE</name>
<organism evidence="1 2">
    <name type="scientific">Zasmidium cellare</name>
    <name type="common">Wine cellar mold</name>
    <name type="synonym">Racodium cellare</name>
    <dbReference type="NCBI Taxonomy" id="395010"/>
    <lineage>
        <taxon>Eukaryota</taxon>
        <taxon>Fungi</taxon>
        <taxon>Dikarya</taxon>
        <taxon>Ascomycota</taxon>
        <taxon>Pezizomycotina</taxon>
        <taxon>Dothideomycetes</taxon>
        <taxon>Dothideomycetidae</taxon>
        <taxon>Mycosphaerellales</taxon>
        <taxon>Mycosphaerellaceae</taxon>
        <taxon>Zasmidium</taxon>
    </lineage>
</organism>
<sequence>MATSSNQEPPAEHWLMETPDIFLAQRSSTPERQGFPPYTTLTLRIFLFNRDAVLLQRQNGSWTLPVLQCVAGDITTNNKSAILQRIVFHLSQSGIPPLVLLHLQFMDFIRDEVPLTTQTDQPDELVISTILTTRHWALEKEIAPSDMRTTPESTPLRWTKILNIFEISLVGCTAGAINHAYGGLNAVKSKSFLARMSGDPPITRNICFRMIQGIILTRRIVDPTFAECPALIGVSKASNNRFLGIMLVGWDNEYWRAQIGERYMNGHDELYIVGKWWNGVFYGMDEFFEWWKLFCPMGRLRIGTGAGEVLD</sequence>